<proteinExistence type="inferred from homology"/>
<keyword evidence="3" id="KW-0813">Transport</keyword>
<dbReference type="InterPro" id="IPR045349">
    <property type="entry name" value="SLC41A1-3"/>
</dbReference>
<comment type="subcellular location">
    <subcellularLocation>
        <location evidence="1">Membrane</location>
        <topology evidence="1">Multi-pass membrane protein</topology>
    </subcellularLocation>
</comment>
<comment type="similarity">
    <text evidence="2">Belongs to the SLC41A transporter family.</text>
</comment>
<dbReference type="Proteomes" id="UP000037210">
    <property type="component" value="Unassembled WGS sequence"/>
</dbReference>
<dbReference type="SUPFAM" id="SSF161093">
    <property type="entry name" value="MgtE membrane domain-like"/>
    <property type="match status" value="1"/>
</dbReference>
<keyword evidence="7" id="KW-0406">Ion transport</keyword>
<feature type="domain" description="SLC41A/MgtE integral membrane" evidence="10">
    <location>
        <begin position="35"/>
        <end position="161"/>
    </location>
</feature>
<dbReference type="InterPro" id="IPR006667">
    <property type="entry name" value="SLC41_membr_dom"/>
</dbReference>
<reference evidence="11 12" key="1">
    <citation type="submission" date="2015-06" db="EMBL/GenBank/DDBJ databases">
        <title>New insights into the roles of widespread benthic archaea in carbon and nitrogen cycling.</title>
        <authorList>
            <person name="Lazar C.S."/>
            <person name="Baker B.J."/>
            <person name="Seitz K.W."/>
            <person name="Hyde A.S."/>
            <person name="Dick G.J."/>
            <person name="Hinrichs K.-U."/>
            <person name="Teske A.P."/>
        </authorList>
    </citation>
    <scope>NUCLEOTIDE SEQUENCE [LARGE SCALE GENOMIC DNA]</scope>
    <source>
        <strain evidence="11">DG-45</strain>
    </source>
</reference>
<dbReference type="GO" id="GO:0008324">
    <property type="term" value="F:monoatomic cation transmembrane transporter activity"/>
    <property type="evidence" value="ECO:0007669"/>
    <property type="project" value="InterPro"/>
</dbReference>
<dbReference type="PANTHER" id="PTHR16228">
    <property type="entry name" value="DIVALENT CATION TRANSPORTER SOLUTE CARRIER FAMILY 41"/>
    <property type="match status" value="1"/>
</dbReference>
<keyword evidence="6 9" id="KW-1133">Transmembrane helix</keyword>
<evidence type="ECO:0000256" key="3">
    <source>
        <dbReference type="ARBA" id="ARBA00022448"/>
    </source>
</evidence>
<evidence type="ECO:0000313" key="11">
    <source>
        <dbReference type="EMBL" id="KON30724.1"/>
    </source>
</evidence>
<keyword evidence="5" id="KW-0460">Magnesium</keyword>
<feature type="transmembrane region" description="Helical" evidence="9">
    <location>
        <begin position="156"/>
        <end position="173"/>
    </location>
</feature>
<dbReference type="PANTHER" id="PTHR16228:SF7">
    <property type="entry name" value="SLC41A_MGTE INTEGRAL MEMBRANE DOMAIN-CONTAINING PROTEIN"/>
    <property type="match status" value="1"/>
</dbReference>
<dbReference type="InterPro" id="IPR036739">
    <property type="entry name" value="SLC41_membr_dom_sf"/>
</dbReference>
<evidence type="ECO:0000256" key="5">
    <source>
        <dbReference type="ARBA" id="ARBA00022842"/>
    </source>
</evidence>
<evidence type="ECO:0000256" key="7">
    <source>
        <dbReference type="ARBA" id="ARBA00023065"/>
    </source>
</evidence>
<keyword evidence="8 9" id="KW-0472">Membrane</keyword>
<feature type="transmembrane region" description="Helical" evidence="9">
    <location>
        <begin position="108"/>
        <end position="136"/>
    </location>
</feature>
<dbReference type="Gene3D" id="1.10.357.20">
    <property type="entry name" value="SLC41 divalent cation transporters, integral membrane domain"/>
    <property type="match status" value="1"/>
</dbReference>
<comment type="caution">
    <text evidence="11">The sequence shown here is derived from an EMBL/GenBank/DDBJ whole genome shotgun (WGS) entry which is preliminary data.</text>
</comment>
<evidence type="ECO:0000256" key="1">
    <source>
        <dbReference type="ARBA" id="ARBA00004141"/>
    </source>
</evidence>
<evidence type="ECO:0000256" key="6">
    <source>
        <dbReference type="ARBA" id="ARBA00022989"/>
    </source>
</evidence>
<dbReference type="GO" id="GO:0016020">
    <property type="term" value="C:membrane"/>
    <property type="evidence" value="ECO:0007669"/>
    <property type="project" value="UniProtKB-SubCell"/>
</dbReference>
<accession>A0A0M0BQJ5</accession>
<evidence type="ECO:0000256" key="4">
    <source>
        <dbReference type="ARBA" id="ARBA00022692"/>
    </source>
</evidence>
<gene>
    <name evidence="11" type="ORF">AC482_03180</name>
</gene>
<evidence type="ECO:0000256" key="2">
    <source>
        <dbReference type="ARBA" id="ARBA00009749"/>
    </source>
</evidence>
<dbReference type="AlphaFoldDB" id="A0A0M0BQJ5"/>
<sequence>MIVILASLFGSVNGLFLSSMIQDIQRHPGVVVLYPALIDTLGDIGSILGSLTTTDLALGYIRSFGEEVRGALGPILQVEAVAAFMHAVFGVAAYLLVRATFPAASLRFLVSVALVSNLSSFLVISVFALVVAFLSFKRGLNPDNVVIPITSSISDTVSTLSIMPAFAIVKLIGI</sequence>
<dbReference type="EMBL" id="LFWZ01000023">
    <property type="protein sequence ID" value="KON30724.1"/>
    <property type="molecule type" value="Genomic_DNA"/>
</dbReference>
<protein>
    <recommendedName>
        <fullName evidence="10">SLC41A/MgtE integral membrane domain-containing protein</fullName>
    </recommendedName>
</protein>
<evidence type="ECO:0000313" key="12">
    <source>
        <dbReference type="Proteomes" id="UP000037210"/>
    </source>
</evidence>
<dbReference type="Pfam" id="PF01769">
    <property type="entry name" value="MgtE"/>
    <property type="match status" value="1"/>
</dbReference>
<evidence type="ECO:0000259" key="10">
    <source>
        <dbReference type="Pfam" id="PF01769"/>
    </source>
</evidence>
<name>A0A0M0BQJ5_9ARCH</name>
<keyword evidence="4 9" id="KW-0812">Transmembrane</keyword>
<evidence type="ECO:0000256" key="8">
    <source>
        <dbReference type="ARBA" id="ARBA00023136"/>
    </source>
</evidence>
<feature type="transmembrane region" description="Helical" evidence="9">
    <location>
        <begin position="75"/>
        <end position="96"/>
    </location>
</feature>
<organism evidence="11 12">
    <name type="scientific">miscellaneous Crenarchaeota group-15 archaeon DG-45</name>
    <dbReference type="NCBI Taxonomy" id="1685127"/>
    <lineage>
        <taxon>Archaea</taxon>
        <taxon>Candidatus Bathyarchaeota</taxon>
        <taxon>MCG-15</taxon>
    </lineage>
</organism>
<evidence type="ECO:0000256" key="9">
    <source>
        <dbReference type="SAM" id="Phobius"/>
    </source>
</evidence>